<proteinExistence type="predicted"/>
<name>A0A381TJP5_9ZZZZ</name>
<dbReference type="PRINTS" id="PR00421">
    <property type="entry name" value="THIOREDOXIN"/>
</dbReference>
<reference evidence="6" key="1">
    <citation type="submission" date="2018-05" db="EMBL/GenBank/DDBJ databases">
        <authorList>
            <person name="Lanie J.A."/>
            <person name="Ng W.-L."/>
            <person name="Kazmierczak K.M."/>
            <person name="Andrzejewski T.M."/>
            <person name="Davidsen T.M."/>
            <person name="Wayne K.J."/>
            <person name="Tettelin H."/>
            <person name="Glass J.I."/>
            <person name="Rusch D."/>
            <person name="Podicherti R."/>
            <person name="Tsui H.-C.T."/>
            <person name="Winkler M.E."/>
        </authorList>
    </citation>
    <scope>NUCLEOTIDE SEQUENCE</scope>
</reference>
<evidence type="ECO:0000256" key="2">
    <source>
        <dbReference type="ARBA" id="ARBA00022982"/>
    </source>
</evidence>
<evidence type="ECO:0000313" key="6">
    <source>
        <dbReference type="EMBL" id="SVA16335.1"/>
    </source>
</evidence>
<dbReference type="PANTHER" id="PTHR45663">
    <property type="entry name" value="GEO12009P1"/>
    <property type="match status" value="1"/>
</dbReference>
<dbReference type="AlphaFoldDB" id="A0A381TJP5"/>
<keyword evidence="1" id="KW-0813">Transport</keyword>
<dbReference type="PIRSF" id="PIRSF000077">
    <property type="entry name" value="Thioredoxin"/>
    <property type="match status" value="1"/>
</dbReference>
<dbReference type="PROSITE" id="PS00194">
    <property type="entry name" value="THIOREDOXIN_1"/>
    <property type="match status" value="1"/>
</dbReference>
<keyword evidence="3" id="KW-1015">Disulfide bond</keyword>
<dbReference type="InterPro" id="IPR005746">
    <property type="entry name" value="Thioredoxin"/>
</dbReference>
<dbReference type="EMBL" id="UINC01004715">
    <property type="protein sequence ID" value="SVA16335.1"/>
    <property type="molecule type" value="Genomic_DNA"/>
</dbReference>
<keyword evidence="2" id="KW-0249">Electron transport</keyword>
<sequence>MAVVELSESNFDETISNNDIVILDFWAPWCGPCMQFAPTFEETSNKVDGVTFAKVNTENEQALGAHFGIRSIPTLMIFREGISIFSQAGTLSGKDLEGLLEKAKKLDMNEIRKEIEARPNQ</sequence>
<dbReference type="Pfam" id="PF00085">
    <property type="entry name" value="Thioredoxin"/>
    <property type="match status" value="1"/>
</dbReference>
<dbReference type="GO" id="GO:0015035">
    <property type="term" value="F:protein-disulfide reductase activity"/>
    <property type="evidence" value="ECO:0007669"/>
    <property type="project" value="InterPro"/>
</dbReference>
<dbReference type="PANTHER" id="PTHR45663:SF40">
    <property type="entry name" value="THIOREDOXIN 2"/>
    <property type="match status" value="1"/>
</dbReference>
<gene>
    <name evidence="6" type="ORF">METZ01_LOCUS69189</name>
</gene>
<dbReference type="NCBIfam" id="TIGR01068">
    <property type="entry name" value="thioredoxin"/>
    <property type="match status" value="1"/>
</dbReference>
<dbReference type="InterPro" id="IPR017937">
    <property type="entry name" value="Thioredoxin_CS"/>
</dbReference>
<dbReference type="SUPFAM" id="SSF52833">
    <property type="entry name" value="Thioredoxin-like"/>
    <property type="match status" value="1"/>
</dbReference>
<dbReference type="CDD" id="cd02947">
    <property type="entry name" value="TRX_family"/>
    <property type="match status" value="1"/>
</dbReference>
<evidence type="ECO:0000259" key="5">
    <source>
        <dbReference type="PROSITE" id="PS51352"/>
    </source>
</evidence>
<dbReference type="InterPro" id="IPR036249">
    <property type="entry name" value="Thioredoxin-like_sf"/>
</dbReference>
<dbReference type="PROSITE" id="PS51352">
    <property type="entry name" value="THIOREDOXIN_2"/>
    <property type="match status" value="1"/>
</dbReference>
<dbReference type="Gene3D" id="3.40.30.10">
    <property type="entry name" value="Glutaredoxin"/>
    <property type="match status" value="1"/>
</dbReference>
<accession>A0A381TJP5</accession>
<dbReference type="GO" id="GO:0005829">
    <property type="term" value="C:cytosol"/>
    <property type="evidence" value="ECO:0007669"/>
    <property type="project" value="TreeGrafter"/>
</dbReference>
<feature type="domain" description="Thioredoxin" evidence="5">
    <location>
        <begin position="1"/>
        <end position="105"/>
    </location>
</feature>
<evidence type="ECO:0000256" key="1">
    <source>
        <dbReference type="ARBA" id="ARBA00022448"/>
    </source>
</evidence>
<protein>
    <recommendedName>
        <fullName evidence="5">Thioredoxin domain-containing protein</fullName>
    </recommendedName>
</protein>
<evidence type="ECO:0000256" key="3">
    <source>
        <dbReference type="ARBA" id="ARBA00023157"/>
    </source>
</evidence>
<organism evidence="6">
    <name type="scientific">marine metagenome</name>
    <dbReference type="NCBI Taxonomy" id="408172"/>
    <lineage>
        <taxon>unclassified sequences</taxon>
        <taxon>metagenomes</taxon>
        <taxon>ecological metagenomes</taxon>
    </lineage>
</organism>
<evidence type="ECO:0000256" key="4">
    <source>
        <dbReference type="ARBA" id="ARBA00023284"/>
    </source>
</evidence>
<keyword evidence="4" id="KW-0676">Redox-active center</keyword>
<dbReference type="InterPro" id="IPR013766">
    <property type="entry name" value="Thioredoxin_domain"/>
</dbReference>